<protein>
    <submittedName>
        <fullName evidence="1">Uncharacterized protein</fullName>
    </submittedName>
</protein>
<dbReference type="EMBL" id="BK014986">
    <property type="protein sequence ID" value="DAD85727.1"/>
    <property type="molecule type" value="Genomic_DNA"/>
</dbReference>
<organism evidence="1">
    <name type="scientific">Siphoviridae sp. ctP6113</name>
    <dbReference type="NCBI Taxonomy" id="2826318"/>
    <lineage>
        <taxon>Viruses</taxon>
        <taxon>Duplodnaviria</taxon>
        <taxon>Heunggongvirae</taxon>
        <taxon>Uroviricota</taxon>
        <taxon>Caudoviricetes</taxon>
    </lineage>
</organism>
<name>A0A8S5MUF1_9CAUD</name>
<accession>A0A8S5MUF1</accession>
<proteinExistence type="predicted"/>
<evidence type="ECO:0000313" key="1">
    <source>
        <dbReference type="EMBL" id="DAD85727.1"/>
    </source>
</evidence>
<reference evidence="1" key="1">
    <citation type="journal article" date="2021" name="Proc. Natl. Acad. Sci. U.S.A.">
        <title>A Catalog of Tens of Thousands of Viruses from Human Metagenomes Reveals Hidden Associations with Chronic Diseases.</title>
        <authorList>
            <person name="Tisza M.J."/>
            <person name="Buck C.B."/>
        </authorList>
    </citation>
    <scope>NUCLEOTIDE SEQUENCE</scope>
    <source>
        <strain evidence="1">CtP6113</strain>
    </source>
</reference>
<sequence length="80" mass="8878">MAKVHLEIIDEAGEATVRVEGKTADVLIAWVQLTASVAEFLNIQFPALLEVGKKSGWRTGEFNKTVETCRTEFSCPPRKD</sequence>